<organism evidence="1 2">
    <name type="scientific">Burkholderia cepacia</name>
    <name type="common">Pseudomonas cepacia</name>
    <dbReference type="NCBI Taxonomy" id="292"/>
    <lineage>
        <taxon>Bacteria</taxon>
        <taxon>Pseudomonadati</taxon>
        <taxon>Pseudomonadota</taxon>
        <taxon>Betaproteobacteria</taxon>
        <taxon>Burkholderiales</taxon>
        <taxon>Burkholderiaceae</taxon>
        <taxon>Burkholderia</taxon>
        <taxon>Burkholderia cepacia complex</taxon>
    </lineage>
</organism>
<name>A0A2S8I613_BURCE</name>
<reference evidence="1 2" key="1">
    <citation type="submission" date="2018-02" db="EMBL/GenBank/DDBJ databases">
        <title>Draft genome sequencing of Burkholderia cepacia Y14-15.</title>
        <authorList>
            <person name="Zheng B.-X."/>
        </authorList>
    </citation>
    <scope>NUCLEOTIDE SEQUENCE [LARGE SCALE GENOMIC DNA]</scope>
    <source>
        <strain evidence="1 2">Y14-15</strain>
    </source>
</reference>
<protein>
    <submittedName>
        <fullName evidence="1">Uncharacterized protein</fullName>
    </submittedName>
</protein>
<dbReference type="EMBL" id="PUIQ01000067">
    <property type="protein sequence ID" value="PQP10234.1"/>
    <property type="molecule type" value="Genomic_DNA"/>
</dbReference>
<evidence type="ECO:0000313" key="1">
    <source>
        <dbReference type="EMBL" id="PQP10234.1"/>
    </source>
</evidence>
<dbReference type="RefSeq" id="WP_105393358.1">
    <property type="nucleotide sequence ID" value="NZ_PUIQ01000067.1"/>
</dbReference>
<accession>A0A2S8I613</accession>
<comment type="caution">
    <text evidence="1">The sequence shown here is derived from an EMBL/GenBank/DDBJ whole genome shotgun (WGS) entry which is preliminary data.</text>
</comment>
<gene>
    <name evidence="1" type="ORF">C5615_33790</name>
</gene>
<proteinExistence type="predicted"/>
<sequence length="154" mass="16771">MNWLSEYFAQRTSPLSLSLWAHPPLVLGPDGPVCRPPHSLPYPGVELVFSPAEKVERDGRIYTLPARYEATAPLAARVAGYGDAEPFFRTVSIFAPSQFNPDFFVTINGEYAFAPVFRPDGSPGFSGMCATGAGDCTSGRRMGATWLFQGYLSI</sequence>
<dbReference type="Proteomes" id="UP000238206">
    <property type="component" value="Unassembled WGS sequence"/>
</dbReference>
<evidence type="ECO:0000313" key="2">
    <source>
        <dbReference type="Proteomes" id="UP000238206"/>
    </source>
</evidence>
<dbReference type="AlphaFoldDB" id="A0A2S8I613"/>